<dbReference type="Pfam" id="PF05838">
    <property type="entry name" value="Glyco_hydro_108"/>
    <property type="match status" value="1"/>
</dbReference>
<name>A0A8S5L966_9CAUD</name>
<dbReference type="SUPFAM" id="SSF53955">
    <property type="entry name" value="Lysozyme-like"/>
    <property type="match status" value="1"/>
</dbReference>
<dbReference type="InterPro" id="IPR008565">
    <property type="entry name" value="TtsA-like_GH18_dom"/>
</dbReference>
<organism evidence="3">
    <name type="scientific">Myoviridae sp. ctPuP5</name>
    <dbReference type="NCBI Taxonomy" id="2823543"/>
    <lineage>
        <taxon>Viruses</taxon>
        <taxon>Duplodnaviria</taxon>
        <taxon>Heunggongvirae</taxon>
        <taxon>Uroviricota</taxon>
        <taxon>Caudoviricetes</taxon>
    </lineage>
</organism>
<evidence type="ECO:0000259" key="2">
    <source>
        <dbReference type="Pfam" id="PF09374"/>
    </source>
</evidence>
<dbReference type="Pfam" id="PF09374">
    <property type="entry name" value="PG_binding_3"/>
    <property type="match status" value="1"/>
</dbReference>
<evidence type="ECO:0000259" key="1">
    <source>
        <dbReference type="Pfam" id="PF05838"/>
    </source>
</evidence>
<dbReference type="Gene3D" id="1.20.141.10">
    <property type="entry name" value="Chitosanase, subunit A, domain 1"/>
    <property type="match status" value="1"/>
</dbReference>
<reference evidence="3" key="1">
    <citation type="journal article" date="2021" name="Proc. Natl. Acad. Sci. U.S.A.">
        <title>A Catalog of Tens of Thousands of Viruses from Human Metagenomes Reveals Hidden Associations with Chronic Diseases.</title>
        <authorList>
            <person name="Tisza M.J."/>
            <person name="Buck C.B."/>
        </authorList>
    </citation>
    <scope>NUCLEOTIDE SEQUENCE</scope>
    <source>
        <strain evidence="3">CtPuP5</strain>
    </source>
</reference>
<proteinExistence type="predicted"/>
<feature type="domain" description="Peptidoglycan binding" evidence="2">
    <location>
        <begin position="106"/>
        <end position="178"/>
    </location>
</feature>
<protein>
    <submittedName>
        <fullName evidence="3">Lysozyme</fullName>
    </submittedName>
</protein>
<dbReference type="InterPro" id="IPR018537">
    <property type="entry name" value="Peptidoglycan-bd_3"/>
</dbReference>
<accession>A0A8S5L966</accession>
<feature type="domain" description="TtsA-like Glycoside hydrolase family 108" evidence="1">
    <location>
        <begin position="9"/>
        <end position="102"/>
    </location>
</feature>
<dbReference type="EMBL" id="BK014662">
    <property type="protein sequence ID" value="DAD66491.1"/>
    <property type="molecule type" value="Genomic_DNA"/>
</dbReference>
<sequence>MEKWELLIRMVLIHEGGYANVSGDAGGQTYCGIARKANPNWKGWKIVDANMPLKHNQKLNNAELDNLVFDVYKKNYYVPMKIDMIDDLMISAHVFCHGVNAGNKAAIILLQKAINIIYGVNIAVDGIIGSTTLQYTNRTDRVIDLGKELIQQRNNFYRNIVKNKPSQKKFLNGWLNRVTGTTNTVLKAEQKPVQNVLYADYQVKEDNNVNLLTSIGKGILNLFKRKIS</sequence>
<dbReference type="InterPro" id="IPR023346">
    <property type="entry name" value="Lysozyme-like_dom_sf"/>
</dbReference>
<evidence type="ECO:0000313" key="3">
    <source>
        <dbReference type="EMBL" id="DAD66491.1"/>
    </source>
</evidence>